<proteinExistence type="predicted"/>
<feature type="compositionally biased region" description="Basic and acidic residues" evidence="1">
    <location>
        <begin position="247"/>
        <end position="262"/>
    </location>
</feature>
<dbReference type="CDD" id="cd00303">
    <property type="entry name" value="retropepsin_like"/>
    <property type="match status" value="1"/>
</dbReference>
<dbReference type="InterPro" id="IPR055475">
    <property type="entry name" value="DUF7047"/>
</dbReference>
<evidence type="ECO:0000313" key="3">
    <source>
        <dbReference type="Proteomes" id="UP000046395"/>
    </source>
</evidence>
<accession>A0A5S6QTL2</accession>
<feature type="compositionally biased region" description="Basic and acidic residues" evidence="1">
    <location>
        <begin position="274"/>
        <end position="290"/>
    </location>
</feature>
<organism evidence="3 4">
    <name type="scientific">Trichuris muris</name>
    <name type="common">Mouse whipworm</name>
    <dbReference type="NCBI Taxonomy" id="70415"/>
    <lineage>
        <taxon>Eukaryota</taxon>
        <taxon>Metazoa</taxon>
        <taxon>Ecdysozoa</taxon>
        <taxon>Nematoda</taxon>
        <taxon>Enoplea</taxon>
        <taxon>Dorylaimia</taxon>
        <taxon>Trichinellida</taxon>
        <taxon>Trichuridae</taxon>
        <taxon>Trichuris</taxon>
    </lineage>
</organism>
<evidence type="ECO:0000259" key="2">
    <source>
        <dbReference type="Pfam" id="PF23088"/>
    </source>
</evidence>
<name>A0A5S6QTL2_TRIMR</name>
<evidence type="ECO:0000256" key="1">
    <source>
        <dbReference type="SAM" id="MobiDB-lite"/>
    </source>
</evidence>
<keyword evidence="3" id="KW-1185">Reference proteome</keyword>
<dbReference type="Proteomes" id="UP000046395">
    <property type="component" value="Unassembled WGS sequence"/>
</dbReference>
<dbReference type="AlphaFoldDB" id="A0A5S6QTL2"/>
<reference evidence="4" key="1">
    <citation type="submission" date="2019-12" db="UniProtKB">
        <authorList>
            <consortium name="WormBaseParasite"/>
        </authorList>
    </citation>
    <scope>IDENTIFICATION</scope>
</reference>
<protein>
    <submittedName>
        <fullName evidence="4">Peptidase A2 domain-containing protein</fullName>
    </submittedName>
</protein>
<evidence type="ECO:0000313" key="4">
    <source>
        <dbReference type="WBParaSite" id="TMUE_2000010227.1"/>
    </source>
</evidence>
<dbReference type="Pfam" id="PF23088">
    <property type="entry name" value="DUF7047"/>
    <property type="match status" value="1"/>
</dbReference>
<sequence length="320" mass="36002">MKVDGVQRRVLVDTGCTKCVAYISCCKAWQFRHVSLIAVNGQRLRSLGIGAVCLQPVEGGRITVEVIVTDTKPLGFDFILGMNGIVALGGVTVDDHRRVSFGVEGAVTCAVINEAEIRLEERDFVVRFSPMTRSWTAQWKWTDGKEPDVLRITVKEYSPVNGARASYEEELKVWGERGNLNWRRDSEIGVVPKLLTRRSVFSYCEKLIGHFPVCGWFRVAAALVKRKANNASTSWDDRISDKNLEVNGVPRHDPDLRRRVMSDEAASQRSDASNSHEEMIIRVPARRTEEAQLETSPEETTIGPRRSSRLRRPRVSTCCD</sequence>
<dbReference type="WBParaSite" id="TMUE_2000010227.1">
    <property type="protein sequence ID" value="TMUE_2000010227.1"/>
    <property type="gene ID" value="WBGene00300891"/>
</dbReference>
<feature type="domain" description="DUF7047" evidence="2">
    <location>
        <begin position="196"/>
        <end position="245"/>
    </location>
</feature>
<feature type="region of interest" description="Disordered" evidence="1">
    <location>
        <begin position="247"/>
        <end position="320"/>
    </location>
</feature>